<protein>
    <submittedName>
        <fullName evidence="2">Uncharacterized protein</fullName>
    </submittedName>
</protein>
<dbReference type="AlphaFoldDB" id="A0A9X9M444"/>
<gene>
    <name evidence="2" type="ORF">BN2614_LOCUS6</name>
</gene>
<feature type="region of interest" description="Disordered" evidence="1">
    <location>
        <begin position="1"/>
        <end position="25"/>
    </location>
</feature>
<comment type="caution">
    <text evidence="2">The sequence shown here is derived from an EMBL/GenBank/DDBJ whole genome shotgun (WGS) entry which is preliminary data.</text>
</comment>
<feature type="non-terminal residue" evidence="2">
    <location>
        <position position="1"/>
    </location>
</feature>
<evidence type="ECO:0000256" key="1">
    <source>
        <dbReference type="SAM" id="MobiDB-lite"/>
    </source>
</evidence>
<evidence type="ECO:0000313" key="2">
    <source>
        <dbReference type="EMBL" id="VCX33774.1"/>
    </source>
</evidence>
<name>A0A9X9M444_GULGU</name>
<sequence length="50" mass="5813">ALSFQHHKLGLRREDSWPSSSSSNWLESALTPQECITVWEERRKDGEAEQ</sequence>
<keyword evidence="3" id="KW-1185">Reference proteome</keyword>
<evidence type="ECO:0000313" key="3">
    <source>
        <dbReference type="Proteomes" id="UP000269945"/>
    </source>
</evidence>
<dbReference type="Proteomes" id="UP000269945">
    <property type="component" value="Unassembled WGS sequence"/>
</dbReference>
<accession>A0A9X9M444</accession>
<reference evidence="2 3" key="1">
    <citation type="submission" date="2018-10" db="EMBL/GenBank/DDBJ databases">
        <authorList>
            <person name="Ekblom R."/>
            <person name="Jareborg N."/>
        </authorList>
    </citation>
    <scope>NUCLEOTIDE SEQUENCE [LARGE SCALE GENOMIC DNA]</scope>
    <source>
        <tissue evidence="2">Muscle</tissue>
    </source>
</reference>
<organism evidence="2 3">
    <name type="scientific">Gulo gulo</name>
    <name type="common">Wolverine</name>
    <name type="synonym">Gluton</name>
    <dbReference type="NCBI Taxonomy" id="48420"/>
    <lineage>
        <taxon>Eukaryota</taxon>
        <taxon>Metazoa</taxon>
        <taxon>Chordata</taxon>
        <taxon>Craniata</taxon>
        <taxon>Vertebrata</taxon>
        <taxon>Euteleostomi</taxon>
        <taxon>Mammalia</taxon>
        <taxon>Eutheria</taxon>
        <taxon>Laurasiatheria</taxon>
        <taxon>Carnivora</taxon>
        <taxon>Caniformia</taxon>
        <taxon>Musteloidea</taxon>
        <taxon>Mustelidae</taxon>
        <taxon>Guloninae</taxon>
        <taxon>Gulo</taxon>
    </lineage>
</organism>
<dbReference type="EMBL" id="CYRY02042390">
    <property type="protein sequence ID" value="VCX33774.1"/>
    <property type="molecule type" value="Genomic_DNA"/>
</dbReference>
<proteinExistence type="predicted"/>
<feature type="compositionally biased region" description="Basic residues" evidence="1">
    <location>
        <begin position="1"/>
        <end position="10"/>
    </location>
</feature>